<dbReference type="SMART" id="SM00387">
    <property type="entry name" value="HATPase_c"/>
    <property type="match status" value="1"/>
</dbReference>
<dbReference type="Gene3D" id="3.40.50.2300">
    <property type="match status" value="1"/>
</dbReference>
<dbReference type="SMART" id="SM00086">
    <property type="entry name" value="PAC"/>
    <property type="match status" value="2"/>
</dbReference>
<dbReference type="Pfam" id="PF08447">
    <property type="entry name" value="PAS_3"/>
    <property type="match status" value="1"/>
</dbReference>
<dbReference type="InterPro" id="IPR003594">
    <property type="entry name" value="HATPase_dom"/>
</dbReference>
<dbReference type="SMART" id="SM00388">
    <property type="entry name" value="HisKA"/>
    <property type="match status" value="1"/>
</dbReference>
<dbReference type="InterPro" id="IPR003661">
    <property type="entry name" value="HisK_dim/P_dom"/>
</dbReference>
<dbReference type="PROSITE" id="PS50109">
    <property type="entry name" value="HIS_KIN"/>
    <property type="match status" value="1"/>
</dbReference>
<dbReference type="SUPFAM" id="SSF47384">
    <property type="entry name" value="Homodimeric domain of signal transducing histidine kinase"/>
    <property type="match status" value="1"/>
</dbReference>
<dbReference type="Pfam" id="PF02518">
    <property type="entry name" value="HATPase_c"/>
    <property type="match status" value="1"/>
</dbReference>
<feature type="domain" description="Response regulatory" evidence="8">
    <location>
        <begin position="778"/>
        <end position="894"/>
    </location>
</feature>
<dbReference type="InterPro" id="IPR000014">
    <property type="entry name" value="PAS"/>
</dbReference>
<evidence type="ECO:0000259" key="7">
    <source>
        <dbReference type="PROSITE" id="PS50109"/>
    </source>
</evidence>
<comment type="catalytic activity">
    <reaction evidence="1">
        <text>ATP + protein L-histidine = ADP + protein N-phospho-L-histidine.</text>
        <dbReference type="EC" id="2.7.13.3"/>
    </reaction>
</comment>
<dbReference type="Gene3D" id="3.30.565.10">
    <property type="entry name" value="Histidine kinase-like ATPase, C-terminal domain"/>
    <property type="match status" value="1"/>
</dbReference>
<reference evidence="10" key="1">
    <citation type="submission" date="2016-10" db="EMBL/GenBank/DDBJ databases">
        <title>Sequence of Gallionella enrichment culture.</title>
        <authorList>
            <person name="Poehlein A."/>
            <person name="Muehling M."/>
            <person name="Daniel R."/>
        </authorList>
    </citation>
    <scope>NUCLEOTIDE SEQUENCE</scope>
</reference>
<evidence type="ECO:0000256" key="3">
    <source>
        <dbReference type="ARBA" id="ARBA00022553"/>
    </source>
</evidence>
<feature type="transmembrane region" description="Helical" evidence="6">
    <location>
        <begin position="234"/>
        <end position="253"/>
    </location>
</feature>
<feature type="transmembrane region" description="Helical" evidence="6">
    <location>
        <begin position="159"/>
        <end position="176"/>
    </location>
</feature>
<dbReference type="InterPro" id="IPR035965">
    <property type="entry name" value="PAS-like_dom_sf"/>
</dbReference>
<evidence type="ECO:0000259" key="9">
    <source>
        <dbReference type="PROSITE" id="PS50113"/>
    </source>
</evidence>
<evidence type="ECO:0000256" key="4">
    <source>
        <dbReference type="ARBA" id="ARBA00022679"/>
    </source>
</evidence>
<sequence length="898" mass="96389">MAGPQLALGLGAGLCAVGGPWFGLLVLAAGLVTARLGGAAGTDAIAILIPAVVAAVAVACGQGLRRVLGPQLGITRLRELALLVAILLAGAVLATALGTWVLSQSGPLALIPRAPLFLSRLAADAFGQLVAAPVFILWAAPLYHGRNVVDFGDADRRRAWEIAAQVFAVGAAIVVGRGSPDPGLACLVAMMPVIWIGLREGLHLSALAALIVVLAERNTFGAAVPAGMVRVQDSYGIILELVALGVGTVGLSNRRLLVRLRERQATLTGVLRGSRLGMWEWSPSGQMRFDAQWLEMFGQNSDDVPDEQAWRRLVHREDLTHVLWLRDAHWKGHAPSYEAEYRIKCGDGTYRHVLDRGIVVSRGEKGEPLLMAGTCLDLSARKQAEASLMRVVGIVDQAADHVGAADLQGNILYANQALMRLRNDTDQAAACRRHISEYFPESSARTILREALPAALSRGRWEGEVELAEVSGRVIPGSLILVLHRDGEGAPQAFSFSVRDLTAAKQAEATARVARQREGRARQYESLGRFAGGVAHDFNNLLTPILGNVGMAELEVDTESAAFPFLKQIESASRRAADLCDSLQLYAGKGRGNLRPSDLNAAILAAESGLRTLAESRVEFRFDLAPDLPTVAADVAKVRHALELVVRNALETQAGRVANVRIRTTVEDVPPERLADLFTAPEFSAGRHVVLELSDDCVGMSPATLDRLLEPFFEARPGQQGMGLAVLLGIGMAHCGAVSVQSKPSEGNCFRLYFQSSDGATQGVAAEPANQEWRGAGPVLVIDDEETVRLVATNILESLGFTPLVARDGPEGVKVFRQHAAALRAVILDLTMPHMSGEQTYSEIRRVDADVPVVVMSGYSEPEMQGRFKAADPAGFLRKPFTRDMVREVLHQVLVRRG</sequence>
<dbReference type="PROSITE" id="PS50113">
    <property type="entry name" value="PAC"/>
    <property type="match status" value="1"/>
</dbReference>
<dbReference type="Gene3D" id="3.30.450.20">
    <property type="entry name" value="PAS domain"/>
    <property type="match status" value="2"/>
</dbReference>
<dbReference type="SMART" id="SM00448">
    <property type="entry name" value="REC"/>
    <property type="match status" value="1"/>
</dbReference>
<dbReference type="PROSITE" id="PS50110">
    <property type="entry name" value="RESPONSE_REGULATORY"/>
    <property type="match status" value="1"/>
</dbReference>
<evidence type="ECO:0000313" key="10">
    <source>
        <dbReference type="EMBL" id="OIR05188.1"/>
    </source>
</evidence>
<feature type="transmembrane region" description="Helical" evidence="6">
    <location>
        <begin position="121"/>
        <end position="139"/>
    </location>
</feature>
<dbReference type="SUPFAM" id="SSF55785">
    <property type="entry name" value="PYP-like sensor domain (PAS domain)"/>
    <property type="match status" value="2"/>
</dbReference>
<dbReference type="CDD" id="cd00156">
    <property type="entry name" value="REC"/>
    <property type="match status" value="1"/>
</dbReference>
<keyword evidence="6" id="KW-0472">Membrane</keyword>
<evidence type="ECO:0000256" key="6">
    <source>
        <dbReference type="SAM" id="Phobius"/>
    </source>
</evidence>
<dbReference type="InterPro" id="IPR005467">
    <property type="entry name" value="His_kinase_dom"/>
</dbReference>
<feature type="transmembrane region" description="Helical" evidence="6">
    <location>
        <begin position="44"/>
        <end position="68"/>
    </location>
</feature>
<keyword evidence="3" id="KW-0597">Phosphoprotein</keyword>
<dbReference type="InterPro" id="IPR001610">
    <property type="entry name" value="PAC"/>
</dbReference>
<dbReference type="GO" id="GO:0000155">
    <property type="term" value="F:phosphorelay sensor kinase activity"/>
    <property type="evidence" value="ECO:0007669"/>
    <property type="project" value="InterPro"/>
</dbReference>
<accession>A0A1J5SU92</accession>
<feature type="transmembrane region" description="Helical" evidence="6">
    <location>
        <begin position="80"/>
        <end position="101"/>
    </location>
</feature>
<dbReference type="InterPro" id="IPR036097">
    <property type="entry name" value="HisK_dim/P_sf"/>
</dbReference>
<dbReference type="InterPro" id="IPR011006">
    <property type="entry name" value="CheY-like_superfamily"/>
</dbReference>
<feature type="domain" description="Histidine kinase" evidence="7">
    <location>
        <begin position="533"/>
        <end position="758"/>
    </location>
</feature>
<proteinExistence type="predicted"/>
<dbReference type="InterPro" id="IPR013656">
    <property type="entry name" value="PAS_4"/>
</dbReference>
<dbReference type="AlphaFoldDB" id="A0A1J5SU92"/>
<dbReference type="InterPro" id="IPR052162">
    <property type="entry name" value="Sensor_kinase/Photoreceptor"/>
</dbReference>
<dbReference type="EC" id="2.7.13.3" evidence="2"/>
<gene>
    <name evidence="10" type="ORF">GALL_127460</name>
</gene>
<dbReference type="SMART" id="SM00091">
    <property type="entry name" value="PAS"/>
    <property type="match status" value="2"/>
</dbReference>
<dbReference type="PANTHER" id="PTHR43304:SF1">
    <property type="entry name" value="PAC DOMAIN-CONTAINING PROTEIN"/>
    <property type="match status" value="1"/>
</dbReference>
<evidence type="ECO:0000256" key="1">
    <source>
        <dbReference type="ARBA" id="ARBA00000085"/>
    </source>
</evidence>
<dbReference type="InterPro" id="IPR013655">
    <property type="entry name" value="PAS_fold_3"/>
</dbReference>
<dbReference type="Pfam" id="PF08448">
    <property type="entry name" value="PAS_4"/>
    <property type="match status" value="1"/>
</dbReference>
<feature type="domain" description="PAC" evidence="9">
    <location>
        <begin position="337"/>
        <end position="390"/>
    </location>
</feature>
<keyword evidence="5" id="KW-0418">Kinase</keyword>
<name>A0A1J5SU92_9ZZZZ</name>
<dbReference type="PANTHER" id="PTHR43304">
    <property type="entry name" value="PHYTOCHROME-LIKE PROTEIN CPH1"/>
    <property type="match status" value="1"/>
</dbReference>
<evidence type="ECO:0000256" key="5">
    <source>
        <dbReference type="ARBA" id="ARBA00022777"/>
    </source>
</evidence>
<dbReference type="SUPFAM" id="SSF52172">
    <property type="entry name" value="CheY-like"/>
    <property type="match status" value="1"/>
</dbReference>
<keyword evidence="6" id="KW-1133">Transmembrane helix</keyword>
<dbReference type="SUPFAM" id="SSF55874">
    <property type="entry name" value="ATPase domain of HSP90 chaperone/DNA topoisomerase II/histidine kinase"/>
    <property type="match status" value="1"/>
</dbReference>
<protein>
    <recommendedName>
        <fullName evidence="2">histidine kinase</fullName>
        <ecNumber evidence="2">2.7.13.3</ecNumber>
    </recommendedName>
</protein>
<keyword evidence="4" id="KW-0808">Transferase</keyword>
<dbReference type="Pfam" id="PF00072">
    <property type="entry name" value="Response_reg"/>
    <property type="match status" value="1"/>
</dbReference>
<dbReference type="EMBL" id="MLJW01000052">
    <property type="protein sequence ID" value="OIR05188.1"/>
    <property type="molecule type" value="Genomic_DNA"/>
</dbReference>
<dbReference type="InterPro" id="IPR000700">
    <property type="entry name" value="PAS-assoc_C"/>
</dbReference>
<dbReference type="NCBIfam" id="TIGR00229">
    <property type="entry name" value="sensory_box"/>
    <property type="match status" value="2"/>
</dbReference>
<evidence type="ECO:0000256" key="2">
    <source>
        <dbReference type="ARBA" id="ARBA00012438"/>
    </source>
</evidence>
<dbReference type="Gene3D" id="1.10.287.130">
    <property type="match status" value="1"/>
</dbReference>
<dbReference type="InterPro" id="IPR036890">
    <property type="entry name" value="HATPase_C_sf"/>
</dbReference>
<dbReference type="CDD" id="cd00130">
    <property type="entry name" value="PAS"/>
    <property type="match status" value="2"/>
</dbReference>
<dbReference type="InterPro" id="IPR001789">
    <property type="entry name" value="Sig_transdc_resp-reg_receiver"/>
</dbReference>
<evidence type="ECO:0000259" key="8">
    <source>
        <dbReference type="PROSITE" id="PS50110"/>
    </source>
</evidence>
<comment type="caution">
    <text evidence="10">The sequence shown here is derived from an EMBL/GenBank/DDBJ whole genome shotgun (WGS) entry which is preliminary data.</text>
</comment>
<dbReference type="CDD" id="cd00082">
    <property type="entry name" value="HisKA"/>
    <property type="match status" value="1"/>
</dbReference>
<organism evidence="10">
    <name type="scientific">mine drainage metagenome</name>
    <dbReference type="NCBI Taxonomy" id="410659"/>
    <lineage>
        <taxon>unclassified sequences</taxon>
        <taxon>metagenomes</taxon>
        <taxon>ecological metagenomes</taxon>
    </lineage>
</organism>
<keyword evidence="6" id="KW-0812">Transmembrane</keyword>